<dbReference type="InterPro" id="IPR017441">
    <property type="entry name" value="Protein_kinase_ATP_BS"/>
</dbReference>
<keyword evidence="10" id="KW-0472">Membrane</keyword>
<protein>
    <recommendedName>
        <fullName evidence="1">non-specific serine/threonine protein kinase</fullName>
        <ecNumber evidence="1">2.7.11.1</ecNumber>
    </recommendedName>
</protein>
<feature type="binding site" evidence="9">
    <location>
        <position position="38"/>
    </location>
    <ligand>
        <name>ATP</name>
        <dbReference type="ChEBI" id="CHEBI:30616"/>
    </ligand>
</feature>
<evidence type="ECO:0000259" key="11">
    <source>
        <dbReference type="PROSITE" id="PS50011"/>
    </source>
</evidence>
<dbReference type="InterPro" id="IPR000719">
    <property type="entry name" value="Prot_kinase_dom"/>
</dbReference>
<dbReference type="Pfam" id="PF00069">
    <property type="entry name" value="Pkinase"/>
    <property type="match status" value="1"/>
</dbReference>
<dbReference type="InterPro" id="IPR011009">
    <property type="entry name" value="Kinase-like_dom_sf"/>
</dbReference>
<comment type="catalytic activity">
    <reaction evidence="8">
        <text>L-seryl-[protein] + ATP = O-phospho-L-seryl-[protein] + ADP + H(+)</text>
        <dbReference type="Rhea" id="RHEA:17989"/>
        <dbReference type="Rhea" id="RHEA-COMP:9863"/>
        <dbReference type="Rhea" id="RHEA-COMP:11604"/>
        <dbReference type="ChEBI" id="CHEBI:15378"/>
        <dbReference type="ChEBI" id="CHEBI:29999"/>
        <dbReference type="ChEBI" id="CHEBI:30616"/>
        <dbReference type="ChEBI" id="CHEBI:83421"/>
        <dbReference type="ChEBI" id="CHEBI:456216"/>
        <dbReference type="EC" id="2.7.11.1"/>
    </reaction>
</comment>
<dbReference type="CDD" id="cd14014">
    <property type="entry name" value="STKc_PknB_like"/>
    <property type="match status" value="1"/>
</dbReference>
<evidence type="ECO:0000256" key="3">
    <source>
        <dbReference type="ARBA" id="ARBA00022679"/>
    </source>
</evidence>
<keyword evidence="5" id="KW-0418">Kinase</keyword>
<dbReference type="SUPFAM" id="SSF56112">
    <property type="entry name" value="Protein kinase-like (PK-like)"/>
    <property type="match status" value="1"/>
</dbReference>
<reference evidence="12 13" key="1">
    <citation type="submission" date="2018-05" db="EMBL/GenBank/DDBJ databases">
        <title>Lujinxingia marina gen. nov. sp. nov., a new facultative anaerobic member of the class Deltaproteobacteria, and proposal of Lujinxingaceae fam. nov.</title>
        <authorList>
            <person name="Li C.-M."/>
        </authorList>
    </citation>
    <scope>NUCLEOTIDE SEQUENCE [LARGE SCALE GENOMIC DNA]</scope>
    <source>
        <strain evidence="12 13">B210</strain>
    </source>
</reference>
<dbReference type="AlphaFoldDB" id="A0A328C634"/>
<feature type="transmembrane region" description="Helical" evidence="10">
    <location>
        <begin position="290"/>
        <end position="323"/>
    </location>
</feature>
<evidence type="ECO:0000313" key="12">
    <source>
        <dbReference type="EMBL" id="RAL20460.1"/>
    </source>
</evidence>
<keyword evidence="13" id="KW-1185">Reference proteome</keyword>
<comment type="caution">
    <text evidence="12">The sequence shown here is derived from an EMBL/GenBank/DDBJ whole genome shotgun (WGS) entry which is preliminary data.</text>
</comment>
<dbReference type="EC" id="2.7.11.1" evidence="1"/>
<dbReference type="OrthoDB" id="5518868at2"/>
<feature type="transmembrane region" description="Helical" evidence="10">
    <location>
        <begin position="329"/>
        <end position="351"/>
    </location>
</feature>
<evidence type="ECO:0000256" key="10">
    <source>
        <dbReference type="SAM" id="Phobius"/>
    </source>
</evidence>
<feature type="domain" description="Protein kinase" evidence="11">
    <location>
        <begin position="9"/>
        <end position="271"/>
    </location>
</feature>
<name>A0A328C634_9DELT</name>
<dbReference type="EMBL" id="QHKO01000010">
    <property type="protein sequence ID" value="RAL20460.1"/>
    <property type="molecule type" value="Genomic_DNA"/>
</dbReference>
<dbReference type="InterPro" id="IPR008271">
    <property type="entry name" value="Ser/Thr_kinase_AS"/>
</dbReference>
<evidence type="ECO:0000256" key="4">
    <source>
        <dbReference type="ARBA" id="ARBA00022741"/>
    </source>
</evidence>
<dbReference type="GO" id="GO:0005524">
    <property type="term" value="F:ATP binding"/>
    <property type="evidence" value="ECO:0007669"/>
    <property type="project" value="UniProtKB-UniRule"/>
</dbReference>
<dbReference type="Proteomes" id="UP000249169">
    <property type="component" value="Unassembled WGS sequence"/>
</dbReference>
<dbReference type="GO" id="GO:0004674">
    <property type="term" value="F:protein serine/threonine kinase activity"/>
    <property type="evidence" value="ECO:0007669"/>
    <property type="project" value="UniProtKB-KW"/>
</dbReference>
<evidence type="ECO:0000256" key="1">
    <source>
        <dbReference type="ARBA" id="ARBA00012513"/>
    </source>
</evidence>
<dbReference type="PROSITE" id="PS00108">
    <property type="entry name" value="PROTEIN_KINASE_ST"/>
    <property type="match status" value="1"/>
</dbReference>
<dbReference type="Gene3D" id="1.10.510.10">
    <property type="entry name" value="Transferase(Phosphotransferase) domain 1"/>
    <property type="match status" value="1"/>
</dbReference>
<dbReference type="RefSeq" id="WP_111731056.1">
    <property type="nucleotide sequence ID" value="NZ_QHKO01000010.1"/>
</dbReference>
<dbReference type="PROSITE" id="PS50011">
    <property type="entry name" value="PROTEIN_KINASE_DOM"/>
    <property type="match status" value="1"/>
</dbReference>
<evidence type="ECO:0000256" key="9">
    <source>
        <dbReference type="PROSITE-ProRule" id="PRU10141"/>
    </source>
</evidence>
<evidence type="ECO:0000256" key="5">
    <source>
        <dbReference type="ARBA" id="ARBA00022777"/>
    </source>
</evidence>
<comment type="catalytic activity">
    <reaction evidence="7">
        <text>L-threonyl-[protein] + ATP = O-phospho-L-threonyl-[protein] + ADP + H(+)</text>
        <dbReference type="Rhea" id="RHEA:46608"/>
        <dbReference type="Rhea" id="RHEA-COMP:11060"/>
        <dbReference type="Rhea" id="RHEA-COMP:11605"/>
        <dbReference type="ChEBI" id="CHEBI:15378"/>
        <dbReference type="ChEBI" id="CHEBI:30013"/>
        <dbReference type="ChEBI" id="CHEBI:30616"/>
        <dbReference type="ChEBI" id="CHEBI:61977"/>
        <dbReference type="ChEBI" id="CHEBI:456216"/>
        <dbReference type="EC" id="2.7.11.1"/>
    </reaction>
</comment>
<keyword evidence="4 9" id="KW-0547">Nucleotide-binding</keyword>
<keyword evidence="10" id="KW-0812">Transmembrane</keyword>
<keyword evidence="2" id="KW-0723">Serine/threonine-protein kinase</keyword>
<keyword evidence="10" id="KW-1133">Transmembrane helix</keyword>
<proteinExistence type="predicted"/>
<dbReference type="PROSITE" id="PS00107">
    <property type="entry name" value="PROTEIN_KINASE_ATP"/>
    <property type="match status" value="1"/>
</dbReference>
<evidence type="ECO:0000256" key="7">
    <source>
        <dbReference type="ARBA" id="ARBA00047899"/>
    </source>
</evidence>
<keyword evidence="3" id="KW-0808">Transferase</keyword>
<evidence type="ECO:0000256" key="2">
    <source>
        <dbReference type="ARBA" id="ARBA00022527"/>
    </source>
</evidence>
<dbReference type="SMART" id="SM00220">
    <property type="entry name" value="S_TKc"/>
    <property type="match status" value="1"/>
</dbReference>
<evidence type="ECO:0000313" key="13">
    <source>
        <dbReference type="Proteomes" id="UP000249169"/>
    </source>
</evidence>
<evidence type="ECO:0000256" key="6">
    <source>
        <dbReference type="ARBA" id="ARBA00022840"/>
    </source>
</evidence>
<dbReference type="PANTHER" id="PTHR24363:SF0">
    <property type="entry name" value="SERINE_THREONINE KINASE LIKE DOMAIN CONTAINING 1"/>
    <property type="match status" value="1"/>
</dbReference>
<keyword evidence="6 9" id="KW-0067">ATP-binding</keyword>
<accession>A0A328C634</accession>
<gene>
    <name evidence="12" type="ORF">DL240_16785</name>
</gene>
<organism evidence="12 13">
    <name type="scientific">Lujinxingia litoralis</name>
    <dbReference type="NCBI Taxonomy" id="2211119"/>
    <lineage>
        <taxon>Bacteria</taxon>
        <taxon>Deltaproteobacteria</taxon>
        <taxon>Bradymonadales</taxon>
        <taxon>Lujinxingiaceae</taxon>
        <taxon>Lujinxingia</taxon>
    </lineage>
</organism>
<dbReference type="Gene3D" id="3.30.200.20">
    <property type="entry name" value="Phosphorylase Kinase, domain 1"/>
    <property type="match status" value="1"/>
</dbReference>
<dbReference type="PANTHER" id="PTHR24363">
    <property type="entry name" value="SERINE/THREONINE PROTEIN KINASE"/>
    <property type="match status" value="1"/>
</dbReference>
<sequence>MLTLQDGRYHCTELLGEGSMGRTFLADDTRSGQKVAVKALYPSRLATLKDFELFEREAHVLQRLDHPQVPAYIDAFSEGHGDALCYYIVQAYAPGHNLREFLDRGERFDQERLLDLMIQLAEILAYLHSQEPGVVHRDLKPANIILCHQGKIPTLVDFGAVREVVRLTMGGGSTIIGTFGYMPPEQLMGRALPATDLYALGITSLECLTRRTPSDLHGEDAAAMIDALNDISLDLRRVLRRLCAPKVEDRYPSATSLLQDLKQLRSAQTLIHIDRLERDIARRQLEREKALVNATGTAVTFLAGLIAFVILGASFLGLILTLRSLLNSVAVPTSATLALSILGLLVPLLILSTRYIQSSWNAPPPGWLRTPGVISGFDTLSLAESEQLLVNLSYSFEHRGQTLDYQAHAATAPFSLFTQSSSLPDKLQRLNQHKGTSFDIFVDPTNPHNHIAIEVLNAEMEYLEPIHHFDPEHPHHPA</sequence>
<evidence type="ECO:0000256" key="8">
    <source>
        <dbReference type="ARBA" id="ARBA00048679"/>
    </source>
</evidence>